<feature type="compositionally biased region" description="Basic and acidic residues" evidence="1">
    <location>
        <begin position="374"/>
        <end position="383"/>
    </location>
</feature>
<keyword evidence="3" id="KW-1185">Reference proteome</keyword>
<dbReference type="EMBL" id="JALLAZ020000535">
    <property type="protein sequence ID" value="KAL3792939.1"/>
    <property type="molecule type" value="Genomic_DNA"/>
</dbReference>
<feature type="region of interest" description="Disordered" evidence="1">
    <location>
        <begin position="1"/>
        <end position="31"/>
    </location>
</feature>
<dbReference type="Proteomes" id="UP001530315">
    <property type="component" value="Unassembled WGS sequence"/>
</dbReference>
<evidence type="ECO:0000313" key="3">
    <source>
        <dbReference type="Proteomes" id="UP001530315"/>
    </source>
</evidence>
<proteinExistence type="predicted"/>
<feature type="compositionally biased region" description="Polar residues" evidence="1">
    <location>
        <begin position="19"/>
        <end position="28"/>
    </location>
</feature>
<comment type="caution">
    <text evidence="2">The sequence shown here is derived from an EMBL/GenBank/DDBJ whole genome shotgun (WGS) entry which is preliminary data.</text>
</comment>
<dbReference type="AlphaFoldDB" id="A0ABD3PXQ5"/>
<feature type="compositionally biased region" description="Low complexity" evidence="1">
    <location>
        <begin position="351"/>
        <end position="367"/>
    </location>
</feature>
<evidence type="ECO:0000313" key="2">
    <source>
        <dbReference type="EMBL" id="KAL3792939.1"/>
    </source>
</evidence>
<protein>
    <submittedName>
        <fullName evidence="2">Uncharacterized protein</fullName>
    </submittedName>
</protein>
<organism evidence="2 3">
    <name type="scientific">Stephanodiscus triporus</name>
    <dbReference type="NCBI Taxonomy" id="2934178"/>
    <lineage>
        <taxon>Eukaryota</taxon>
        <taxon>Sar</taxon>
        <taxon>Stramenopiles</taxon>
        <taxon>Ochrophyta</taxon>
        <taxon>Bacillariophyta</taxon>
        <taxon>Coscinodiscophyceae</taxon>
        <taxon>Thalassiosirophycidae</taxon>
        <taxon>Stephanodiscales</taxon>
        <taxon>Stephanodiscaceae</taxon>
        <taxon>Stephanodiscus</taxon>
    </lineage>
</organism>
<accession>A0ABD3PXQ5</accession>
<feature type="region of interest" description="Disordered" evidence="1">
    <location>
        <begin position="348"/>
        <end position="439"/>
    </location>
</feature>
<reference evidence="2 3" key="1">
    <citation type="submission" date="2024-10" db="EMBL/GenBank/DDBJ databases">
        <title>Updated reference genomes for cyclostephanoid diatoms.</title>
        <authorList>
            <person name="Roberts W.R."/>
            <person name="Alverson A.J."/>
        </authorList>
    </citation>
    <scope>NUCLEOTIDE SEQUENCE [LARGE SCALE GENOMIC DNA]</scope>
    <source>
        <strain evidence="2 3">AJA276-08</strain>
    </source>
</reference>
<name>A0ABD3PXQ5_9STRA</name>
<gene>
    <name evidence="2" type="ORF">ACHAW5_006846</name>
</gene>
<sequence length="455" mass="49435">MTMPPMISSRSEQFAGLSTAENSRSGNATGDVKEFFDVTSKTALEENCVSSTVTVRTAVDAPSPPSTSVLMKMPDFKRGRSATVKSNSNKLTSIAGRHVHVRSASSTAGLGSSISKSAPTILIHAPPDPLLSVPIRSAMTARTLEESLHRQRQSPVGGRGRKISFVEVKIREYERVLGDNPSVTSGPPLSIGWRHSPTPLIMSLDDYESGKGSPRSSSEYLVPKLVREAMLREHADVTRRDMVNAVRSVQKEKAQRRKTVVNLGMAATEERIEGVRRKMSTILKRSSSYSCLEAKLWDEAHARAAEKARTLEESIRGGESVTPRDLWSVGTPCDMILPSRRNIIQTVAKESPPAASSSSSSSSSSSATVTIDPPRLRGNDSRRQFSKPKSKPDTTDNPTSSSMRTDELDSPKSKSALVVEETERRLSSSIVAVEPSDSETEEILMRLLLDDSGAN</sequence>
<evidence type="ECO:0000256" key="1">
    <source>
        <dbReference type="SAM" id="MobiDB-lite"/>
    </source>
</evidence>